<reference evidence="1 2" key="1">
    <citation type="submission" date="2019-08" db="EMBL/GenBank/DDBJ databases">
        <title>In-depth cultivation of the pig gut microbiome towards novel bacterial diversity and tailored functional studies.</title>
        <authorList>
            <person name="Wylensek D."/>
            <person name="Hitch T.C.A."/>
            <person name="Clavel T."/>
        </authorList>
    </citation>
    <scope>NUCLEOTIDE SEQUENCE [LARGE SCALE GENOMIC DNA]</scope>
    <source>
        <strain evidence="1 2">WCA-389-WT-5B</strain>
    </source>
</reference>
<comment type="caution">
    <text evidence="1">The sequence shown here is derived from an EMBL/GenBank/DDBJ whole genome shotgun (WGS) entry which is preliminary data.</text>
</comment>
<name>A0A6N7VL97_ACIFE</name>
<protein>
    <recommendedName>
        <fullName evidence="3">Phage minor structural protein GP20</fullName>
    </recommendedName>
</protein>
<accession>A0A6N7VL97</accession>
<dbReference type="OrthoDB" id="1625354at2"/>
<proteinExistence type="predicted"/>
<dbReference type="Proteomes" id="UP000441455">
    <property type="component" value="Unassembled WGS sequence"/>
</dbReference>
<dbReference type="AlphaFoldDB" id="A0A6N7VL97"/>
<sequence length="226" mass="24175">MAYTLEQIFESLGKADNGGAMVADLQSIISTARNEAAAYRVDRNKVLDALGIRESKNPEESLLNMRTLFDEVRKLGNPESLGGQINTLQNQVKELTDKYAASEEKAKAEHTKRINTAMHAALQAALAKGNALNPDAFVKLLSDQVVVGDDDSLGMKAGDKTVSIEEGVNGWLAGNPWAVKNTAAGGAGSGSAGSPKKVYTMDDLKGMTPAQINEHWNEIKDSMKKG</sequence>
<evidence type="ECO:0000313" key="2">
    <source>
        <dbReference type="Proteomes" id="UP000441455"/>
    </source>
</evidence>
<organism evidence="1 2">
    <name type="scientific">Acidaminococcus fermentans</name>
    <dbReference type="NCBI Taxonomy" id="905"/>
    <lineage>
        <taxon>Bacteria</taxon>
        <taxon>Bacillati</taxon>
        <taxon>Bacillota</taxon>
        <taxon>Negativicutes</taxon>
        <taxon>Acidaminococcales</taxon>
        <taxon>Acidaminococcaceae</taxon>
        <taxon>Acidaminococcus</taxon>
    </lineage>
</organism>
<evidence type="ECO:0008006" key="3">
    <source>
        <dbReference type="Google" id="ProtNLM"/>
    </source>
</evidence>
<gene>
    <name evidence="1" type="ORF">FX155_07770</name>
</gene>
<dbReference type="EMBL" id="VULN01000010">
    <property type="protein sequence ID" value="MSS82489.1"/>
    <property type="molecule type" value="Genomic_DNA"/>
</dbReference>
<dbReference type="RefSeq" id="WP_154488327.1">
    <property type="nucleotide sequence ID" value="NZ_VULN01000010.1"/>
</dbReference>
<evidence type="ECO:0000313" key="1">
    <source>
        <dbReference type="EMBL" id="MSS82489.1"/>
    </source>
</evidence>